<protein>
    <submittedName>
        <fullName evidence="7">Branched-chain amino acid ABC transporter permease</fullName>
    </submittedName>
</protein>
<feature type="transmembrane region" description="Helical" evidence="6">
    <location>
        <begin position="191"/>
        <end position="214"/>
    </location>
</feature>
<dbReference type="PANTHER" id="PTHR30482:SF10">
    <property type="entry name" value="HIGH-AFFINITY BRANCHED-CHAIN AMINO ACID TRANSPORT PROTEIN BRAE"/>
    <property type="match status" value="1"/>
</dbReference>
<feature type="transmembrane region" description="Helical" evidence="6">
    <location>
        <begin position="102"/>
        <end position="121"/>
    </location>
</feature>
<dbReference type="InterPro" id="IPR001851">
    <property type="entry name" value="ABC_transp_permease"/>
</dbReference>
<keyword evidence="3 6" id="KW-0812">Transmembrane</keyword>
<evidence type="ECO:0000256" key="4">
    <source>
        <dbReference type="ARBA" id="ARBA00022989"/>
    </source>
</evidence>
<dbReference type="InterPro" id="IPR043428">
    <property type="entry name" value="LivM-like"/>
</dbReference>
<feature type="transmembrane region" description="Helical" evidence="6">
    <location>
        <begin position="73"/>
        <end position="95"/>
    </location>
</feature>
<evidence type="ECO:0000313" key="8">
    <source>
        <dbReference type="Proteomes" id="UP001352263"/>
    </source>
</evidence>
<evidence type="ECO:0000256" key="6">
    <source>
        <dbReference type="SAM" id="Phobius"/>
    </source>
</evidence>
<comment type="subcellular location">
    <subcellularLocation>
        <location evidence="1">Cell membrane</location>
        <topology evidence="1">Multi-pass membrane protein</topology>
    </subcellularLocation>
</comment>
<evidence type="ECO:0000256" key="2">
    <source>
        <dbReference type="ARBA" id="ARBA00022475"/>
    </source>
</evidence>
<keyword evidence="5 6" id="KW-0472">Membrane</keyword>
<keyword evidence="8" id="KW-1185">Reference proteome</keyword>
<feature type="transmembrane region" description="Helical" evidence="6">
    <location>
        <begin position="49"/>
        <end position="67"/>
    </location>
</feature>
<proteinExistence type="predicted"/>
<dbReference type="Proteomes" id="UP001352263">
    <property type="component" value="Unassembled WGS sequence"/>
</dbReference>
<dbReference type="CDD" id="cd06581">
    <property type="entry name" value="TM_PBP1_LivM_like"/>
    <property type="match status" value="1"/>
</dbReference>
<dbReference type="RefSeq" id="WP_326504390.1">
    <property type="nucleotide sequence ID" value="NZ_JAWIIV010000001.1"/>
</dbReference>
<keyword evidence="2" id="KW-1003">Cell membrane</keyword>
<dbReference type="EMBL" id="JAWIIV010000001">
    <property type="protein sequence ID" value="MEC4717638.1"/>
    <property type="molecule type" value="Genomic_DNA"/>
</dbReference>
<reference evidence="7 8" key="1">
    <citation type="submission" date="2023-10" db="EMBL/GenBank/DDBJ databases">
        <title>Noviherbaspirillum sp. CPCC 100848 genome assembly.</title>
        <authorList>
            <person name="Li X.Y."/>
            <person name="Fang X.M."/>
        </authorList>
    </citation>
    <scope>NUCLEOTIDE SEQUENCE [LARGE SCALE GENOMIC DNA]</scope>
    <source>
        <strain evidence="7 8">CPCC 100848</strain>
    </source>
</reference>
<organism evidence="7 8">
    <name type="scientific">Noviherbaspirillum album</name>
    <dbReference type="NCBI Taxonomy" id="3080276"/>
    <lineage>
        <taxon>Bacteria</taxon>
        <taxon>Pseudomonadati</taxon>
        <taxon>Pseudomonadota</taxon>
        <taxon>Betaproteobacteria</taxon>
        <taxon>Burkholderiales</taxon>
        <taxon>Oxalobacteraceae</taxon>
        <taxon>Noviherbaspirillum</taxon>
    </lineage>
</organism>
<comment type="caution">
    <text evidence="7">The sequence shown here is derived from an EMBL/GenBank/DDBJ whole genome shotgun (WGS) entry which is preliminary data.</text>
</comment>
<gene>
    <name evidence="7" type="ORF">RY831_00585</name>
</gene>
<evidence type="ECO:0000256" key="5">
    <source>
        <dbReference type="ARBA" id="ARBA00023136"/>
    </source>
</evidence>
<keyword evidence="4 6" id="KW-1133">Transmembrane helix</keyword>
<dbReference type="PANTHER" id="PTHR30482">
    <property type="entry name" value="HIGH-AFFINITY BRANCHED-CHAIN AMINO ACID TRANSPORT SYSTEM PERMEASE"/>
    <property type="match status" value="1"/>
</dbReference>
<dbReference type="Pfam" id="PF02653">
    <property type="entry name" value="BPD_transp_2"/>
    <property type="match status" value="1"/>
</dbReference>
<accession>A0ABU6J1Y2</accession>
<name>A0ABU6J1Y2_9BURK</name>
<evidence type="ECO:0000256" key="3">
    <source>
        <dbReference type="ARBA" id="ARBA00022692"/>
    </source>
</evidence>
<feature type="transmembrane region" description="Helical" evidence="6">
    <location>
        <begin position="141"/>
        <end position="160"/>
    </location>
</feature>
<evidence type="ECO:0000313" key="7">
    <source>
        <dbReference type="EMBL" id="MEC4717638.1"/>
    </source>
</evidence>
<sequence length="309" mass="32834">MSLVAAAGILLAAGPWVLSDFWLSLAMTCMMYSALAVSWAMFSGTTRYLSLATSALFGLGTYTTAMAMQHLPWPLLIIGGGLVSALFALLVGAAVMHLRGTYFAVLTFGLGELVRHSITYTEKSVFGTVGRVLTEVPSNETLYWTMLVLALLSIVTYKLVSASRLGMAMRGIGADEQRAATFGVNTRATKLAGFALSAWFAGAVGAAMAVRWTYIDPHSAFSPLIGFQTVLIAMIGGATTWRGPVIAAIGLSLLSDALRLNFPHAYLIILGVLLIVCVLFIPGGLASIRWKKIFNRNHGGLVAGHKEAA</sequence>
<feature type="transmembrane region" description="Helical" evidence="6">
    <location>
        <begin position="268"/>
        <end position="288"/>
    </location>
</feature>
<evidence type="ECO:0000256" key="1">
    <source>
        <dbReference type="ARBA" id="ARBA00004651"/>
    </source>
</evidence>